<keyword evidence="2" id="KW-1185">Reference proteome</keyword>
<dbReference type="EMBL" id="JAHRIO010070011">
    <property type="protein sequence ID" value="MEQ2180462.1"/>
    <property type="molecule type" value="Genomic_DNA"/>
</dbReference>
<accession>A0ABV0PAN3</accession>
<gene>
    <name evidence="1" type="ORF">GOODEAATRI_001469</name>
</gene>
<sequence length="104" mass="12141">MFKRGGCKGEERICQAESQHCCSQQDKYLNLYLGMYRLIDRPISLILGDGSILSRETDLIHLHKGLKITNCDLLLCRERELIDRPVHQVTFVRFSTVDNIRLEY</sequence>
<proteinExistence type="predicted"/>
<evidence type="ECO:0000313" key="2">
    <source>
        <dbReference type="Proteomes" id="UP001476798"/>
    </source>
</evidence>
<protein>
    <submittedName>
        <fullName evidence="1">Uncharacterized protein</fullName>
    </submittedName>
</protein>
<name>A0ABV0PAN3_9TELE</name>
<dbReference type="Proteomes" id="UP001476798">
    <property type="component" value="Unassembled WGS sequence"/>
</dbReference>
<reference evidence="1 2" key="1">
    <citation type="submission" date="2021-06" db="EMBL/GenBank/DDBJ databases">
        <authorList>
            <person name="Palmer J.M."/>
        </authorList>
    </citation>
    <scope>NUCLEOTIDE SEQUENCE [LARGE SCALE GENOMIC DNA]</scope>
    <source>
        <strain evidence="1 2">GA_2019</strain>
        <tissue evidence="1">Muscle</tissue>
    </source>
</reference>
<organism evidence="1 2">
    <name type="scientific">Goodea atripinnis</name>
    <dbReference type="NCBI Taxonomy" id="208336"/>
    <lineage>
        <taxon>Eukaryota</taxon>
        <taxon>Metazoa</taxon>
        <taxon>Chordata</taxon>
        <taxon>Craniata</taxon>
        <taxon>Vertebrata</taxon>
        <taxon>Euteleostomi</taxon>
        <taxon>Actinopterygii</taxon>
        <taxon>Neopterygii</taxon>
        <taxon>Teleostei</taxon>
        <taxon>Neoteleostei</taxon>
        <taxon>Acanthomorphata</taxon>
        <taxon>Ovalentaria</taxon>
        <taxon>Atherinomorphae</taxon>
        <taxon>Cyprinodontiformes</taxon>
        <taxon>Goodeidae</taxon>
        <taxon>Goodea</taxon>
    </lineage>
</organism>
<evidence type="ECO:0000313" key="1">
    <source>
        <dbReference type="EMBL" id="MEQ2180462.1"/>
    </source>
</evidence>
<comment type="caution">
    <text evidence="1">The sequence shown here is derived from an EMBL/GenBank/DDBJ whole genome shotgun (WGS) entry which is preliminary data.</text>
</comment>